<dbReference type="InterPro" id="IPR020945">
    <property type="entry name" value="DMSO/NO3_reduct_chaperone"/>
</dbReference>
<dbReference type="Pfam" id="PF02613">
    <property type="entry name" value="Nitrate_red_del"/>
    <property type="match status" value="1"/>
</dbReference>
<keyword evidence="1" id="KW-0534">Nitrate assimilation</keyword>
<evidence type="ECO:0000256" key="1">
    <source>
        <dbReference type="ARBA" id="ARBA00023063"/>
    </source>
</evidence>
<dbReference type="SUPFAM" id="SSF89155">
    <property type="entry name" value="TorD-like"/>
    <property type="match status" value="1"/>
</dbReference>
<gene>
    <name evidence="3" type="primary">narJ</name>
    <name evidence="3" type="ORF">NCCP602_01230</name>
</gene>
<dbReference type="InterPro" id="IPR036411">
    <property type="entry name" value="TorD-like_sf"/>
</dbReference>
<accession>A0ABN0SIY8</accession>
<dbReference type="Proteomes" id="UP001498238">
    <property type="component" value="Unassembled WGS sequence"/>
</dbReference>
<sequence length="298" mass="31990">MYRPLAFLKKWRTRADEYADGGEGTADGLDEAGLRTVCAVVSWLIDYPDEQLMDRLPQIRALLAAADLPDGIRQDLQATLDHLYEDDVYRLSADYVETFDTRRRGCLFLTYFTNGDTRRRGQALLEIKEIYRAAGLDMDDVQLPDHLTCVLEFAAGHDLRSGIRILLANRAGLELLRLHLTEIDSPWAGALRALCAILPPLESDDVHAVERLAADGPAEETVGLDGLGGYGDDPTASAPPTMMPTGTCGPVPAPGPDGPVGSGRNPGPVVPGRNSGPVGAAPPDAPLIPLTDVTGDRS</sequence>
<name>A0ABN0SIY8_9MICO</name>
<evidence type="ECO:0000313" key="4">
    <source>
        <dbReference type="Proteomes" id="UP001498238"/>
    </source>
</evidence>
<protein>
    <submittedName>
        <fullName evidence="3">Nitrate reductase molybdenum cofactor assembly chaperone</fullName>
    </submittedName>
</protein>
<comment type="caution">
    <text evidence="3">The sequence shown here is derived from an EMBL/GenBank/DDBJ whole genome shotgun (WGS) entry which is preliminary data.</text>
</comment>
<dbReference type="RefSeq" id="WP_339391163.1">
    <property type="nucleotide sequence ID" value="NZ_BAAAAF010000001.1"/>
</dbReference>
<dbReference type="PANTHER" id="PTHR43680:SF2">
    <property type="entry name" value="NITRATE REDUCTASE MOLYBDENUM COFACTOR ASSEMBLY CHAPERONE NARJ"/>
    <property type="match status" value="1"/>
</dbReference>
<evidence type="ECO:0000313" key="3">
    <source>
        <dbReference type="EMBL" id="GAA0034162.1"/>
    </source>
</evidence>
<dbReference type="PANTHER" id="PTHR43680">
    <property type="entry name" value="NITRATE REDUCTASE MOLYBDENUM COFACTOR ASSEMBLY CHAPERONE"/>
    <property type="match status" value="1"/>
</dbReference>
<dbReference type="NCBIfam" id="TIGR00684">
    <property type="entry name" value="narJ"/>
    <property type="match status" value="1"/>
</dbReference>
<dbReference type="InterPro" id="IPR003765">
    <property type="entry name" value="NO3_reductase_chaperone_NarJ"/>
</dbReference>
<proteinExistence type="predicted"/>
<dbReference type="EMBL" id="BAAAAF010000001">
    <property type="protein sequence ID" value="GAA0034162.1"/>
    <property type="molecule type" value="Genomic_DNA"/>
</dbReference>
<evidence type="ECO:0000256" key="2">
    <source>
        <dbReference type="SAM" id="MobiDB-lite"/>
    </source>
</evidence>
<organism evidence="3 4">
    <name type="scientific">Brevibacterium metallidurans</name>
    <dbReference type="NCBI Taxonomy" id="1482676"/>
    <lineage>
        <taxon>Bacteria</taxon>
        <taxon>Bacillati</taxon>
        <taxon>Actinomycetota</taxon>
        <taxon>Actinomycetes</taxon>
        <taxon>Micrococcales</taxon>
        <taxon>Brevibacteriaceae</taxon>
        <taxon>Brevibacterium</taxon>
    </lineage>
</organism>
<keyword evidence="4" id="KW-1185">Reference proteome</keyword>
<reference evidence="3 4" key="1">
    <citation type="submission" date="2024-01" db="EMBL/GenBank/DDBJ databases">
        <title>Characterization of antibiotic resistant novel bacterial strains and their environmental applications.</title>
        <authorList>
            <person name="Manzoor S."/>
            <person name="Abbas S."/>
            <person name="Arshad M."/>
            <person name="Ahmed I."/>
        </authorList>
    </citation>
    <scope>NUCLEOTIDE SEQUENCE [LARGE SCALE GENOMIC DNA]</scope>
    <source>
        <strain evidence="3 4">NCCP-602</strain>
    </source>
</reference>
<dbReference type="Gene3D" id="1.10.3480.10">
    <property type="entry name" value="TorD-like"/>
    <property type="match status" value="1"/>
</dbReference>
<feature type="region of interest" description="Disordered" evidence="2">
    <location>
        <begin position="219"/>
        <end position="298"/>
    </location>
</feature>
<feature type="compositionally biased region" description="Low complexity" evidence="2">
    <location>
        <begin position="232"/>
        <end position="250"/>
    </location>
</feature>